<proteinExistence type="predicted"/>
<dbReference type="AlphaFoldDB" id="A0A3N4J3L5"/>
<reference evidence="2 3" key="1">
    <citation type="journal article" date="2018" name="Nat. Ecol. Evol.">
        <title>Pezizomycetes genomes reveal the molecular basis of ectomycorrhizal truffle lifestyle.</title>
        <authorList>
            <person name="Murat C."/>
            <person name="Payen T."/>
            <person name="Noel B."/>
            <person name="Kuo A."/>
            <person name="Morin E."/>
            <person name="Chen J."/>
            <person name="Kohler A."/>
            <person name="Krizsan K."/>
            <person name="Balestrini R."/>
            <person name="Da Silva C."/>
            <person name="Montanini B."/>
            <person name="Hainaut M."/>
            <person name="Levati E."/>
            <person name="Barry K.W."/>
            <person name="Belfiori B."/>
            <person name="Cichocki N."/>
            <person name="Clum A."/>
            <person name="Dockter R.B."/>
            <person name="Fauchery L."/>
            <person name="Guy J."/>
            <person name="Iotti M."/>
            <person name="Le Tacon F."/>
            <person name="Lindquist E.A."/>
            <person name="Lipzen A."/>
            <person name="Malagnac F."/>
            <person name="Mello A."/>
            <person name="Molinier V."/>
            <person name="Miyauchi S."/>
            <person name="Poulain J."/>
            <person name="Riccioni C."/>
            <person name="Rubini A."/>
            <person name="Sitrit Y."/>
            <person name="Splivallo R."/>
            <person name="Traeger S."/>
            <person name="Wang M."/>
            <person name="Zifcakova L."/>
            <person name="Wipf D."/>
            <person name="Zambonelli A."/>
            <person name="Paolocci F."/>
            <person name="Nowrousian M."/>
            <person name="Ottonello S."/>
            <person name="Baldrian P."/>
            <person name="Spatafora J.W."/>
            <person name="Henrissat B."/>
            <person name="Nagy L.G."/>
            <person name="Aury J.M."/>
            <person name="Wincker P."/>
            <person name="Grigoriev I.V."/>
            <person name="Bonfante P."/>
            <person name="Martin F.M."/>
        </authorList>
    </citation>
    <scope>NUCLEOTIDE SEQUENCE [LARGE SCALE GENOMIC DNA]</scope>
    <source>
        <strain evidence="2 3">120613-1</strain>
    </source>
</reference>
<dbReference type="OrthoDB" id="10508684at2759"/>
<accession>A0A3N4J3L5</accession>
<gene>
    <name evidence="2" type="ORF">L873DRAFT_1794074</name>
</gene>
<dbReference type="Proteomes" id="UP000276215">
    <property type="component" value="Unassembled WGS sequence"/>
</dbReference>
<evidence type="ECO:0000256" key="1">
    <source>
        <dbReference type="SAM" id="SignalP"/>
    </source>
</evidence>
<keyword evidence="1" id="KW-0732">Signal</keyword>
<feature type="chain" id="PRO_5018105787" evidence="1">
    <location>
        <begin position="21"/>
        <end position="316"/>
    </location>
</feature>
<dbReference type="EMBL" id="ML120466">
    <property type="protein sequence ID" value="RPA92755.1"/>
    <property type="molecule type" value="Genomic_DNA"/>
</dbReference>
<feature type="signal peptide" evidence="1">
    <location>
        <begin position="1"/>
        <end position="20"/>
    </location>
</feature>
<name>A0A3N4J3L5_9PEZI</name>
<evidence type="ECO:0000313" key="2">
    <source>
        <dbReference type="EMBL" id="RPA92755.1"/>
    </source>
</evidence>
<organism evidence="2 3">
    <name type="scientific">Choiromyces venosus 120613-1</name>
    <dbReference type="NCBI Taxonomy" id="1336337"/>
    <lineage>
        <taxon>Eukaryota</taxon>
        <taxon>Fungi</taxon>
        <taxon>Dikarya</taxon>
        <taxon>Ascomycota</taxon>
        <taxon>Pezizomycotina</taxon>
        <taxon>Pezizomycetes</taxon>
        <taxon>Pezizales</taxon>
        <taxon>Tuberaceae</taxon>
        <taxon>Choiromyces</taxon>
    </lineage>
</organism>
<keyword evidence="3" id="KW-1185">Reference proteome</keyword>
<sequence length="316" mass="34737">MKSRLSEILGILILGLHSMAIPYNGPGNTLSSATVEIEQSQSLSTDAEPMITPVTTIETVVTVVEPESELGAGTAIVLLELELVPEAAIEPELGETATELESLQGTATEFQTFGEITTELGPVLATATELKSALEMATAKTHIMTTTTTTTFTTFSMSLELSIPPGFATANPYSPPHHFWDIDHSPTPLPYAHGRLTPGSLNSDSTRPHITVYCHEEYKYIYKWFNVTWTPVQDNNELCHKLKKELKKEGMLITKYCCREVGGPRSWEGGGERRMQATGRKPLGPAKDLGAVLWRAFKDYTVWYEGMDRGGQLCEV</sequence>
<evidence type="ECO:0000313" key="3">
    <source>
        <dbReference type="Proteomes" id="UP000276215"/>
    </source>
</evidence>
<protein>
    <submittedName>
        <fullName evidence="2">Uncharacterized protein</fullName>
    </submittedName>
</protein>